<proteinExistence type="predicted"/>
<dbReference type="AlphaFoldDB" id="A0A6B0QUT2"/>
<evidence type="ECO:0000256" key="1">
    <source>
        <dbReference type="SAM" id="MobiDB-lite"/>
    </source>
</evidence>
<sequence>MKGKSLLLPECVLAEPRALKLTIEERPSKPGLEGHVDEQLESGNNLGKGPEGGTWTAKRASQGSLLPSGAKLKGKWPQLQKVPRLRRHPGLPTCYQRSQRTLGMRAWICSLEAKLSLSLTHNSLEEGLLVCKPVTHVCMASHHPLLPTMPDIDKNHFCL</sequence>
<reference evidence="2" key="1">
    <citation type="submission" date="2019-10" db="EMBL/GenBank/DDBJ databases">
        <title>The sequence and de novo assembly of the wild yak genome.</title>
        <authorList>
            <person name="Liu Y."/>
        </authorList>
    </citation>
    <scope>NUCLEOTIDE SEQUENCE [LARGE SCALE GENOMIC DNA]</scope>
    <source>
        <strain evidence="2">WY2019</strain>
    </source>
</reference>
<dbReference type="Proteomes" id="UP000322234">
    <property type="component" value="Unassembled WGS sequence"/>
</dbReference>
<organism evidence="2 3">
    <name type="scientific">Bos mutus</name>
    <name type="common">wild yak</name>
    <dbReference type="NCBI Taxonomy" id="72004"/>
    <lineage>
        <taxon>Eukaryota</taxon>
        <taxon>Metazoa</taxon>
        <taxon>Chordata</taxon>
        <taxon>Craniata</taxon>
        <taxon>Vertebrata</taxon>
        <taxon>Euteleostomi</taxon>
        <taxon>Mammalia</taxon>
        <taxon>Eutheria</taxon>
        <taxon>Laurasiatheria</taxon>
        <taxon>Artiodactyla</taxon>
        <taxon>Ruminantia</taxon>
        <taxon>Pecora</taxon>
        <taxon>Bovidae</taxon>
        <taxon>Bovinae</taxon>
        <taxon>Bos</taxon>
    </lineage>
</organism>
<protein>
    <submittedName>
        <fullName evidence="2">Uncharacterized protein</fullName>
    </submittedName>
</protein>
<feature type="compositionally biased region" description="Basic and acidic residues" evidence="1">
    <location>
        <begin position="24"/>
        <end position="38"/>
    </location>
</feature>
<dbReference type="EMBL" id="VBQZ03000004">
    <property type="protein sequence ID" value="MXQ80461.1"/>
    <property type="molecule type" value="Genomic_DNA"/>
</dbReference>
<comment type="caution">
    <text evidence="2">The sequence shown here is derived from an EMBL/GenBank/DDBJ whole genome shotgun (WGS) entry which is preliminary data.</text>
</comment>
<name>A0A6B0QUT2_9CETA</name>
<evidence type="ECO:0000313" key="3">
    <source>
        <dbReference type="Proteomes" id="UP000322234"/>
    </source>
</evidence>
<keyword evidence="3" id="KW-1185">Reference proteome</keyword>
<accession>A0A6B0QUT2</accession>
<gene>
    <name evidence="2" type="ORF">E5288_WYG006349</name>
</gene>
<feature type="region of interest" description="Disordered" evidence="1">
    <location>
        <begin position="24"/>
        <end position="58"/>
    </location>
</feature>
<evidence type="ECO:0000313" key="2">
    <source>
        <dbReference type="EMBL" id="MXQ80461.1"/>
    </source>
</evidence>